<dbReference type="AlphaFoldDB" id="A0A1V6SZS9"/>
<dbReference type="EMBL" id="MLKD01000015">
    <property type="protein sequence ID" value="OQE19502.1"/>
    <property type="molecule type" value="Genomic_DNA"/>
</dbReference>
<reference evidence="2" key="1">
    <citation type="journal article" date="2017" name="Nat. Microbiol.">
        <title>Global analysis of biosynthetic gene clusters reveals vast potential of secondary metabolite production in Penicillium species.</title>
        <authorList>
            <person name="Nielsen J.C."/>
            <person name="Grijseels S."/>
            <person name="Prigent S."/>
            <person name="Ji B."/>
            <person name="Dainat J."/>
            <person name="Nielsen K.F."/>
            <person name="Frisvad J.C."/>
            <person name="Workman M."/>
            <person name="Nielsen J."/>
        </authorList>
    </citation>
    <scope>NUCLEOTIDE SEQUENCE [LARGE SCALE GENOMIC DNA]</scope>
    <source>
        <strain evidence="2">IBT 24891</strain>
    </source>
</reference>
<proteinExistence type="predicted"/>
<organism evidence="1 2">
    <name type="scientific">Penicillium steckii</name>
    <dbReference type="NCBI Taxonomy" id="303698"/>
    <lineage>
        <taxon>Eukaryota</taxon>
        <taxon>Fungi</taxon>
        <taxon>Dikarya</taxon>
        <taxon>Ascomycota</taxon>
        <taxon>Pezizomycotina</taxon>
        <taxon>Eurotiomycetes</taxon>
        <taxon>Eurotiomycetidae</taxon>
        <taxon>Eurotiales</taxon>
        <taxon>Aspergillaceae</taxon>
        <taxon>Penicillium</taxon>
    </lineage>
</organism>
<name>A0A1V6SZS9_9EURO</name>
<evidence type="ECO:0000313" key="1">
    <source>
        <dbReference type="EMBL" id="OQE19502.1"/>
    </source>
</evidence>
<dbReference type="PANTHER" id="PTHR38886:SF1">
    <property type="entry name" value="NACHT-NTPASE AND P-LOOP NTPASES N-TERMINAL DOMAIN-CONTAINING PROTEIN"/>
    <property type="match status" value="1"/>
</dbReference>
<dbReference type="Proteomes" id="UP000191285">
    <property type="component" value="Unassembled WGS sequence"/>
</dbReference>
<evidence type="ECO:0000313" key="2">
    <source>
        <dbReference type="Proteomes" id="UP000191285"/>
    </source>
</evidence>
<evidence type="ECO:0008006" key="3">
    <source>
        <dbReference type="Google" id="ProtNLM"/>
    </source>
</evidence>
<keyword evidence="2" id="KW-1185">Reference proteome</keyword>
<dbReference type="PANTHER" id="PTHR38886">
    <property type="entry name" value="SESA DOMAIN-CONTAINING PROTEIN"/>
    <property type="match status" value="1"/>
</dbReference>
<accession>A0A1V6SZS9</accession>
<sequence>MSLGVSIGDIILCIEIAHRLISASTKGRKNAPKDIKELQDALHGLCYTLNILKREHGSIMARAASDHNSNIQTNQCLTYVIASCQNTLHELDDATAQYREAIDGQGAAVGCFGNQLRIQWKRVMWSLRGDTFMKYRQKLQMHTDSLNLLLSTFIWSATGRIEESGRKREQRLNDLLQQASEFKEEFQRSMHLLQASIDNAHWQPSHLLGSRVSMCLSG</sequence>
<protein>
    <recommendedName>
        <fullName evidence="3">Fungal N-terminal domain-containing protein</fullName>
    </recommendedName>
</protein>
<comment type="caution">
    <text evidence="1">The sequence shown here is derived from an EMBL/GenBank/DDBJ whole genome shotgun (WGS) entry which is preliminary data.</text>
</comment>
<dbReference type="STRING" id="303698.A0A1V6SZS9"/>
<gene>
    <name evidence="1" type="ORF">PENSTE_c015G07653</name>
</gene>
<dbReference type="OrthoDB" id="5404564at2759"/>